<dbReference type="PANTHER" id="PTHR22683">
    <property type="entry name" value="SPORULATION PROTEIN RELATED"/>
    <property type="match status" value="1"/>
</dbReference>
<organism evidence="9 10">
    <name type="scientific">Nostocoides jenkinsii Ben 74</name>
    <dbReference type="NCBI Taxonomy" id="1193518"/>
    <lineage>
        <taxon>Bacteria</taxon>
        <taxon>Bacillati</taxon>
        <taxon>Actinomycetota</taxon>
        <taxon>Actinomycetes</taxon>
        <taxon>Micrococcales</taxon>
        <taxon>Intrasporangiaceae</taxon>
        <taxon>Nostocoides</taxon>
    </lineage>
</organism>
<dbReference type="STRING" id="1193518.BN13_210005"/>
<keyword evidence="9" id="KW-0131">Cell cycle</keyword>
<evidence type="ECO:0000256" key="2">
    <source>
        <dbReference type="ARBA" id="ARBA00022741"/>
    </source>
</evidence>
<dbReference type="GO" id="GO:0051301">
    <property type="term" value="P:cell division"/>
    <property type="evidence" value="ECO:0007669"/>
    <property type="project" value="UniProtKB-KW"/>
</dbReference>
<evidence type="ECO:0000313" key="9">
    <source>
        <dbReference type="EMBL" id="CCI52781.1"/>
    </source>
</evidence>
<dbReference type="PANTHER" id="PTHR22683:SF1">
    <property type="entry name" value="TYPE VII SECRETION SYSTEM PROTEIN ESSC"/>
    <property type="match status" value="1"/>
</dbReference>
<dbReference type="InterPro" id="IPR050206">
    <property type="entry name" value="FtsK/SpoIIIE/SftA"/>
</dbReference>
<dbReference type="SMART" id="SM00382">
    <property type="entry name" value="AAA"/>
    <property type="match status" value="2"/>
</dbReference>
<evidence type="ECO:0000259" key="8">
    <source>
        <dbReference type="PROSITE" id="PS50901"/>
    </source>
</evidence>
<feature type="domain" description="FtsK" evidence="8">
    <location>
        <begin position="974"/>
        <end position="1167"/>
    </location>
</feature>
<dbReference type="SUPFAM" id="SSF52540">
    <property type="entry name" value="P-loop containing nucleoside triphosphate hydrolases"/>
    <property type="match status" value="2"/>
</dbReference>
<feature type="region of interest" description="Disordered" evidence="5">
    <location>
        <begin position="1219"/>
        <end position="1242"/>
    </location>
</feature>
<dbReference type="PROSITE" id="PS50006">
    <property type="entry name" value="FHA_DOMAIN"/>
    <property type="match status" value="1"/>
</dbReference>
<keyword evidence="6" id="KW-0812">Transmembrane</keyword>
<evidence type="ECO:0000256" key="1">
    <source>
        <dbReference type="ARBA" id="ARBA00022553"/>
    </source>
</evidence>
<proteinExistence type="predicted"/>
<name>A0A077M655_9MICO</name>
<keyword evidence="1" id="KW-0597">Phosphoprotein</keyword>
<dbReference type="SUPFAM" id="SSF49879">
    <property type="entry name" value="SMAD/FHA domain"/>
    <property type="match status" value="1"/>
</dbReference>
<dbReference type="Proteomes" id="UP000035720">
    <property type="component" value="Unassembled WGS sequence"/>
</dbReference>
<dbReference type="SMART" id="SM00240">
    <property type="entry name" value="FHA"/>
    <property type="match status" value="1"/>
</dbReference>
<dbReference type="InterPro" id="IPR003593">
    <property type="entry name" value="AAA+_ATPase"/>
</dbReference>
<keyword evidence="3 4" id="KW-0067">ATP-binding</keyword>
<dbReference type="GO" id="GO:0005524">
    <property type="term" value="F:ATP binding"/>
    <property type="evidence" value="ECO:0007669"/>
    <property type="project" value="UniProtKB-UniRule"/>
</dbReference>
<keyword evidence="10" id="KW-1185">Reference proteome</keyword>
<dbReference type="RefSeq" id="WP_048545003.1">
    <property type="nucleotide sequence ID" value="NZ_HF571038.1"/>
</dbReference>
<feature type="transmembrane region" description="Helical" evidence="6">
    <location>
        <begin position="217"/>
        <end position="235"/>
    </location>
</feature>
<feature type="domain" description="FHA" evidence="7">
    <location>
        <begin position="102"/>
        <end position="150"/>
    </location>
</feature>
<dbReference type="CDD" id="cd00060">
    <property type="entry name" value="FHA"/>
    <property type="match status" value="1"/>
</dbReference>
<dbReference type="InterPro" id="IPR008984">
    <property type="entry name" value="SMAD_FHA_dom_sf"/>
</dbReference>
<evidence type="ECO:0000256" key="6">
    <source>
        <dbReference type="SAM" id="Phobius"/>
    </source>
</evidence>
<evidence type="ECO:0000256" key="4">
    <source>
        <dbReference type="PROSITE-ProRule" id="PRU00289"/>
    </source>
</evidence>
<keyword evidence="9" id="KW-0132">Cell division</keyword>
<protein>
    <submittedName>
        <fullName evidence="9">Cell divisionFtsK/SpoIIIE</fullName>
    </submittedName>
</protein>
<evidence type="ECO:0000256" key="5">
    <source>
        <dbReference type="SAM" id="MobiDB-lite"/>
    </source>
</evidence>
<dbReference type="PROSITE" id="PS50901">
    <property type="entry name" value="FTSK"/>
    <property type="match status" value="2"/>
</dbReference>
<dbReference type="EMBL" id="CAJC01000124">
    <property type="protein sequence ID" value="CCI52781.1"/>
    <property type="molecule type" value="Genomic_DNA"/>
</dbReference>
<reference evidence="9 10" key="1">
    <citation type="journal article" date="2013" name="ISME J.">
        <title>A metabolic model for members of the genus Tetrasphaera involved in enhanced biological phosphorus removal.</title>
        <authorList>
            <person name="Kristiansen R."/>
            <person name="Nguyen H.T.T."/>
            <person name="Saunders A.M."/>
            <person name="Nielsen J.L."/>
            <person name="Wimmer R."/>
            <person name="Le V.Q."/>
            <person name="McIlroy S.J."/>
            <person name="Petrovski S."/>
            <person name="Seviour R.J."/>
            <person name="Calteau A."/>
            <person name="Nielsen K.L."/>
            <person name="Nielsen P.H."/>
        </authorList>
    </citation>
    <scope>NUCLEOTIDE SEQUENCE [LARGE SCALE GENOMIC DNA]</scope>
    <source>
        <strain evidence="9 10">Ben 74</strain>
    </source>
</reference>
<feature type="binding site" evidence="4">
    <location>
        <begin position="671"/>
        <end position="678"/>
    </location>
    <ligand>
        <name>ATP</name>
        <dbReference type="ChEBI" id="CHEBI:30616"/>
    </ligand>
</feature>
<sequence length="1454" mass="155202">MRITADATVTVGALAWALRAADPAGAAHPLDQPCTLRVRGHGTDRVLQPEISLLDSGVRSGSMIELSYPAADDRADRTTAVIIRVLVGPDAGKEVALPFGTSDIGRATGCQVQLADPQVSKVHCRIAVSERIEIIDNNSANGVLVGGVRVNRVALGVGETVTIGSSELMVSRVHAAGETLSTSTDIPYVRSPRVLQRPTSRVIELPAAPAPLDPTPFPWLAMAAPLVMGGVMLLLSKNRGLSLVFIALSPILMVANYLAQRRQGKQRQKNALAVFTEGIGQAETDLRTAHEHDRARLRALHPSVAECVAAADRLGDILWSRRPEHPEFLHVRLGDGAIPALTTAEYRPTNALPELAKRARDLSDASVLLHDAPVTADLRSSGGVGLCGSSELVDGVARALAVQVVSLHSPAEVVLACLTSASGKARWSWLEWLPHTDSPHSPLGIHLSADSGSARLLLEQLEHVVEARLAAGNVKSRLRGPMDAPEKHDAPALPSVLVICDEPLADRARLTRLAERGPDAGVHILWVTPNRTDLPAACRAFLDVSDGTGATVGLIREEVVVRPVRCESVDAKAAAGFSRMLSPVVDAGAPTEDDSDLPRSVPVVTALGVESVDDPQLVLSHWRENLSLVARTGPPRRLDRAGDLRAIIGHGGTEPFALDLRGQGPHALVGGTTGAGKSEFLQAWVLGLAHAYSPDRVTFLFVDYKGGAAFAKCVELPHCVGLVTDLSPHLVRRALRSLRAELRYREHLLQQKGQKDLIDLEKTGDPDCPPSLIIVVDEFAALVGEVPEFVDGVVDVAQRGRSLGLHLILATQRPAGVIKDNLRANTNLRVALRMADEHDSMDVLGSSMAAHFDPSIPGRGAAKTGPGRIGLFQSAFPGARTPAEPPPPPIDVVELDFGAGTAWKMPAPPRVTDEVAKDIERVVETVKEAALAGGVPDPRKPWLESLAEVYDLLKLPQRRDTELVLGVVDDPDNQAQVVEYFRPDTDGNIVYIGAGGSGKSTALRALAVAAAFTPRSGPVHVYGLDFGGGGLASLAPMPNVASIIDGSDEERLGRMLRHVSALVEERSQRFSAARASTLTEYRALSGARDEPRILVLLDGFSTFRNDYELTPGRTVLYNQFVALLGDGRGVGVHVAMTVDRPSAMPTAVMSAFQRKVVLRQAGDDAYLQLGVPRDVLASTSVPGRAMQVDNPQELQLAIPGPDVNVAAQAKLIENLGRSLAPRHPHRPEPIRSLPNLVPADEVPNEIDGQPVLGMRDRDLGFAPFPVHGVVLLSGPAESGRTAAVRWLAESVHRKFPETPLVHISARRSSIAGHPIWQRSAVGLEDVGAVLTILKDLAAQPSAEGIPNMAVFVEYLPEFVGTSQESLLTEVVTLCRRNGHLLVADGEGSSWGKFSSLANECKADRVGMLLQPDQGDGDSLLRTPLPRCKRTDFPPGRGFWVAAGKATRIQLPLVG</sequence>
<feature type="transmembrane region" description="Helical" evidence="6">
    <location>
        <begin position="242"/>
        <end position="259"/>
    </location>
</feature>
<dbReference type="Gene3D" id="3.40.50.300">
    <property type="entry name" value="P-loop containing nucleotide triphosphate hydrolases"/>
    <property type="match status" value="3"/>
</dbReference>
<evidence type="ECO:0000256" key="3">
    <source>
        <dbReference type="ARBA" id="ARBA00022840"/>
    </source>
</evidence>
<dbReference type="InterPro" id="IPR000253">
    <property type="entry name" value="FHA_dom"/>
</dbReference>
<dbReference type="Gene3D" id="2.60.200.20">
    <property type="match status" value="1"/>
</dbReference>
<comment type="caution">
    <text evidence="9">The sequence shown here is derived from an EMBL/GenBank/DDBJ whole genome shotgun (WGS) entry which is preliminary data.</text>
</comment>
<keyword evidence="6" id="KW-0472">Membrane</keyword>
<feature type="binding site" evidence="4">
    <location>
        <begin position="993"/>
        <end position="1000"/>
    </location>
    <ligand>
        <name>ATP</name>
        <dbReference type="ChEBI" id="CHEBI:30616"/>
    </ligand>
</feature>
<keyword evidence="2 4" id="KW-0547">Nucleotide-binding</keyword>
<gene>
    <name evidence="9" type="ORF">BN13_210005</name>
</gene>
<dbReference type="Pfam" id="PF01580">
    <property type="entry name" value="FtsK_SpoIIIE"/>
    <property type="match status" value="2"/>
</dbReference>
<accession>A0A077M655</accession>
<dbReference type="GO" id="GO:0003677">
    <property type="term" value="F:DNA binding"/>
    <property type="evidence" value="ECO:0007669"/>
    <property type="project" value="InterPro"/>
</dbReference>
<dbReference type="InterPro" id="IPR027417">
    <property type="entry name" value="P-loop_NTPase"/>
</dbReference>
<feature type="domain" description="FtsK" evidence="8">
    <location>
        <begin position="653"/>
        <end position="841"/>
    </location>
</feature>
<evidence type="ECO:0000313" key="10">
    <source>
        <dbReference type="Proteomes" id="UP000035720"/>
    </source>
</evidence>
<dbReference type="Pfam" id="PF00498">
    <property type="entry name" value="FHA"/>
    <property type="match status" value="1"/>
</dbReference>
<keyword evidence="6" id="KW-1133">Transmembrane helix</keyword>
<evidence type="ECO:0000259" key="7">
    <source>
        <dbReference type="PROSITE" id="PS50006"/>
    </source>
</evidence>
<dbReference type="InterPro" id="IPR002543">
    <property type="entry name" value="FtsK_dom"/>
</dbReference>